<reference evidence="3 4" key="2">
    <citation type="journal article" date="2017" name="Front. Plant Sci.">
        <title>Gene Classification and Mining of Molecular Markers Useful in Red Clover (Trifolium pratense) Breeding.</title>
        <authorList>
            <person name="Istvanek J."/>
            <person name="Dluhosova J."/>
            <person name="Dluhos P."/>
            <person name="Patkova L."/>
            <person name="Nedelnik J."/>
            <person name="Repkova J."/>
        </authorList>
    </citation>
    <scope>NUCLEOTIDE SEQUENCE [LARGE SCALE GENOMIC DNA]</scope>
    <source>
        <strain evidence="4">cv. Tatra</strain>
        <tissue evidence="3">Young leaves</tissue>
    </source>
</reference>
<evidence type="ECO:0000259" key="2">
    <source>
        <dbReference type="Pfam" id="PF16884"/>
    </source>
</evidence>
<name>A0A2K3M0T8_TRIPR</name>
<dbReference type="InterPro" id="IPR041694">
    <property type="entry name" value="ADH_N_2"/>
</dbReference>
<evidence type="ECO:0000256" key="1">
    <source>
        <dbReference type="ARBA" id="ARBA00023002"/>
    </source>
</evidence>
<keyword evidence="1" id="KW-0560">Oxidoreductase</keyword>
<dbReference type="AlphaFoldDB" id="A0A2K3M0T8"/>
<reference evidence="3 4" key="1">
    <citation type="journal article" date="2014" name="Am. J. Bot.">
        <title>Genome assembly and annotation for red clover (Trifolium pratense; Fabaceae).</title>
        <authorList>
            <person name="Istvanek J."/>
            <person name="Jaros M."/>
            <person name="Krenek A."/>
            <person name="Repkova J."/>
        </authorList>
    </citation>
    <scope>NUCLEOTIDE SEQUENCE [LARGE SCALE GENOMIC DNA]</scope>
    <source>
        <strain evidence="4">cv. Tatra</strain>
        <tissue evidence="3">Young leaves</tissue>
    </source>
</reference>
<dbReference type="EMBL" id="ASHM01046264">
    <property type="protein sequence ID" value="PNX84401.1"/>
    <property type="molecule type" value="Genomic_DNA"/>
</dbReference>
<dbReference type="PANTHER" id="PTHR43205:SF32">
    <property type="entry name" value="2-ALKENAL REDUCTASE (NADP(+)-DEPENDENT)-LIKE"/>
    <property type="match status" value="1"/>
</dbReference>
<proteinExistence type="predicted"/>
<feature type="domain" description="Oxidoreductase N-terminal" evidence="2">
    <location>
        <begin position="11"/>
        <end position="123"/>
    </location>
</feature>
<evidence type="ECO:0000313" key="3">
    <source>
        <dbReference type="EMBL" id="PNX84401.1"/>
    </source>
</evidence>
<protein>
    <submittedName>
        <fullName evidence="3">NADP-dependent alkenal double bond reductase p2-like protein</fullName>
    </submittedName>
</protein>
<organism evidence="3 4">
    <name type="scientific">Trifolium pratense</name>
    <name type="common">Red clover</name>
    <dbReference type="NCBI Taxonomy" id="57577"/>
    <lineage>
        <taxon>Eukaryota</taxon>
        <taxon>Viridiplantae</taxon>
        <taxon>Streptophyta</taxon>
        <taxon>Embryophyta</taxon>
        <taxon>Tracheophyta</taxon>
        <taxon>Spermatophyta</taxon>
        <taxon>Magnoliopsida</taxon>
        <taxon>eudicotyledons</taxon>
        <taxon>Gunneridae</taxon>
        <taxon>Pentapetalae</taxon>
        <taxon>rosids</taxon>
        <taxon>fabids</taxon>
        <taxon>Fabales</taxon>
        <taxon>Fabaceae</taxon>
        <taxon>Papilionoideae</taxon>
        <taxon>50 kb inversion clade</taxon>
        <taxon>NPAAA clade</taxon>
        <taxon>Hologalegina</taxon>
        <taxon>IRL clade</taxon>
        <taxon>Trifolieae</taxon>
        <taxon>Trifolium</taxon>
    </lineage>
</organism>
<dbReference type="InterPro" id="IPR011032">
    <property type="entry name" value="GroES-like_sf"/>
</dbReference>
<comment type="caution">
    <text evidence="3">The sequence shown here is derived from an EMBL/GenBank/DDBJ whole genome shotgun (WGS) entry which is preliminary data.</text>
</comment>
<dbReference type="Gene3D" id="3.90.180.10">
    <property type="entry name" value="Medium-chain alcohol dehydrogenases, catalytic domain"/>
    <property type="match status" value="1"/>
</dbReference>
<dbReference type="Proteomes" id="UP000236291">
    <property type="component" value="Unassembled WGS sequence"/>
</dbReference>
<dbReference type="SUPFAM" id="SSF50129">
    <property type="entry name" value="GroES-like"/>
    <property type="match status" value="1"/>
</dbReference>
<evidence type="ECO:0000313" key="4">
    <source>
        <dbReference type="Proteomes" id="UP000236291"/>
    </source>
</evidence>
<dbReference type="InterPro" id="IPR045010">
    <property type="entry name" value="MDR_fam"/>
</dbReference>
<dbReference type="GO" id="GO:0032440">
    <property type="term" value="F:2-alkenal reductase [NAD(P)H] activity"/>
    <property type="evidence" value="ECO:0007669"/>
    <property type="project" value="TreeGrafter"/>
</dbReference>
<sequence>MAQIEEQLSNKQVLATDYITGNPKQTDMYLKTSTISLQLPLDSSEAVLVKNLVLSCDPYMRGTKRTDRNNLFYSFSPDSPIVGYGVCKVLDSKHPDFKKGDLVWGVTKWEEYSIIKTDSLIKIEHTDVPLSYYTGLL</sequence>
<accession>A0A2K3M0T8</accession>
<gene>
    <name evidence="3" type="ORF">L195_g040461</name>
</gene>
<dbReference type="PANTHER" id="PTHR43205">
    <property type="entry name" value="PROSTAGLANDIN REDUCTASE"/>
    <property type="match status" value="1"/>
</dbReference>
<feature type="non-terminal residue" evidence="3">
    <location>
        <position position="137"/>
    </location>
</feature>
<dbReference type="Pfam" id="PF16884">
    <property type="entry name" value="ADH_N_2"/>
    <property type="match status" value="1"/>
</dbReference>